<comment type="similarity">
    <text evidence="5">Belongs to the Prp family.</text>
</comment>
<dbReference type="GO" id="GO:0006508">
    <property type="term" value="P:proteolysis"/>
    <property type="evidence" value="ECO:0007669"/>
    <property type="project" value="UniProtKB-KW"/>
</dbReference>
<dbReference type="PATRIC" id="fig|999432.5.peg.539"/>
<dbReference type="SUPFAM" id="SSF118010">
    <property type="entry name" value="TM1457-like"/>
    <property type="match status" value="1"/>
</dbReference>
<gene>
    <name evidence="7" type="ORF">HMPREF9726_00522</name>
</gene>
<evidence type="ECO:0000256" key="4">
    <source>
        <dbReference type="ARBA" id="ARBA00022807"/>
    </source>
</evidence>
<organism evidence="7">
    <name type="scientific">Treponema denticola H-22</name>
    <dbReference type="NCBI Taxonomy" id="999432"/>
    <lineage>
        <taxon>Bacteria</taxon>
        <taxon>Pseudomonadati</taxon>
        <taxon>Spirochaetota</taxon>
        <taxon>Spirochaetia</taxon>
        <taxon>Spirochaetales</taxon>
        <taxon>Treponemataceae</taxon>
        <taxon>Treponema</taxon>
    </lineage>
</organism>
<dbReference type="AlphaFoldDB" id="A0A0E2E6T6"/>
<name>A0A0E2E6T6_TREDN</name>
<dbReference type="EMBL" id="AGDV01000004">
    <property type="protein sequence ID" value="EMB35381.1"/>
    <property type="molecule type" value="Genomic_DNA"/>
</dbReference>
<evidence type="ECO:0000313" key="7">
    <source>
        <dbReference type="EMBL" id="EMB35381.1"/>
    </source>
</evidence>
<dbReference type="RefSeq" id="WP_002683208.1">
    <property type="nucleotide sequence ID" value="NZ_CM001795.1"/>
</dbReference>
<accession>A0A0E2E6T6</accession>
<proteinExistence type="inferred from homology"/>
<dbReference type="InterPro" id="IPR036764">
    <property type="entry name" value="Peptidase_Prp_sf"/>
</dbReference>
<dbReference type="HOGENOM" id="CLU_1895264_0_0_12"/>
<evidence type="ECO:0000256" key="3">
    <source>
        <dbReference type="ARBA" id="ARBA00022801"/>
    </source>
</evidence>
<keyword evidence="4" id="KW-0788">Thiol protease</keyword>
<evidence type="ECO:0000256" key="5">
    <source>
        <dbReference type="ARBA" id="ARBA00044503"/>
    </source>
</evidence>
<evidence type="ECO:0000256" key="2">
    <source>
        <dbReference type="ARBA" id="ARBA00022670"/>
    </source>
</evidence>
<protein>
    <recommendedName>
        <fullName evidence="6">Ribosomal processing cysteine protease Prp</fullName>
    </recommendedName>
</protein>
<keyword evidence="1" id="KW-0690">Ribosome biogenesis</keyword>
<dbReference type="Gene3D" id="3.30.70.1490">
    <property type="entry name" value="Cysteine protease Prp"/>
    <property type="match status" value="1"/>
</dbReference>
<evidence type="ECO:0000256" key="1">
    <source>
        <dbReference type="ARBA" id="ARBA00022517"/>
    </source>
</evidence>
<keyword evidence="2" id="KW-0645">Protease</keyword>
<keyword evidence="3" id="KW-0378">Hydrolase</keyword>
<reference evidence="7" key="1">
    <citation type="submission" date="2012-01" db="EMBL/GenBank/DDBJ databases">
        <title>The Genome Sequence of Treponema denticola H-22.</title>
        <authorList>
            <consortium name="The Broad Institute Genome Sequencing Platform"/>
            <person name="Earl A."/>
            <person name="Ward D."/>
            <person name="Feldgarden M."/>
            <person name="Gevers D."/>
            <person name="Blanton J.M."/>
            <person name="Fenno C.J."/>
            <person name="Baranova O.V."/>
            <person name="Mathney J."/>
            <person name="Dewhirst F.E."/>
            <person name="Izard J."/>
            <person name="Young S.K."/>
            <person name="Zeng Q."/>
            <person name="Gargeya S."/>
            <person name="Fitzgerald M."/>
            <person name="Haas B."/>
            <person name="Abouelleil A."/>
            <person name="Alvarado L."/>
            <person name="Arachchi H.M."/>
            <person name="Berlin A."/>
            <person name="Chapman S.B."/>
            <person name="Gearin G."/>
            <person name="Goldberg J."/>
            <person name="Griggs A."/>
            <person name="Gujja S."/>
            <person name="Hansen M."/>
            <person name="Heiman D."/>
            <person name="Howarth C."/>
            <person name="Larimer J."/>
            <person name="Lui A."/>
            <person name="MacDonald P.J.P."/>
            <person name="McCowen C."/>
            <person name="Montmayeur A."/>
            <person name="Murphy C."/>
            <person name="Neiman D."/>
            <person name="Pearson M."/>
            <person name="Priest M."/>
            <person name="Roberts A."/>
            <person name="Saif S."/>
            <person name="Shea T."/>
            <person name="Sisk P."/>
            <person name="Stolte C."/>
            <person name="Sykes S."/>
            <person name="Wortman J."/>
            <person name="Nusbaum C."/>
            <person name="Birren B."/>
        </authorList>
    </citation>
    <scope>NUCLEOTIDE SEQUENCE [LARGE SCALE GENOMIC DNA]</scope>
    <source>
        <strain evidence="7">H-22</strain>
    </source>
</reference>
<dbReference type="GO" id="GO:0042254">
    <property type="term" value="P:ribosome biogenesis"/>
    <property type="evidence" value="ECO:0007669"/>
    <property type="project" value="UniProtKB-KW"/>
</dbReference>
<dbReference type="GO" id="GO:0008234">
    <property type="term" value="F:cysteine-type peptidase activity"/>
    <property type="evidence" value="ECO:0007669"/>
    <property type="project" value="UniProtKB-KW"/>
</dbReference>
<dbReference type="InterPro" id="IPR007422">
    <property type="entry name" value="Peptidase_Prp"/>
</dbReference>
<sequence>MVKIRLLSNAENCFSAFESSGHAGGNYAGSGHALHGSHADFGDNDGKPEKGGNIVCAAVTILLKTAVLSLSSAQKESSSLKAEIRADNPGYLSAKITAFSGDDKPRLQYLLEFLTIGLMAIEAEYPDCLDLQIE</sequence>
<dbReference type="CDD" id="cd16332">
    <property type="entry name" value="Prp-like"/>
    <property type="match status" value="1"/>
</dbReference>
<comment type="caution">
    <text evidence="7">The sequence shown here is derived from an EMBL/GenBank/DDBJ whole genome shotgun (WGS) entry which is preliminary data.</text>
</comment>
<dbReference type="Pfam" id="PF04327">
    <property type="entry name" value="Peptidase_Prp"/>
    <property type="match status" value="1"/>
</dbReference>
<dbReference type="Proteomes" id="UP000011705">
    <property type="component" value="Chromosome"/>
</dbReference>
<evidence type="ECO:0000256" key="6">
    <source>
        <dbReference type="ARBA" id="ARBA00044538"/>
    </source>
</evidence>